<protein>
    <submittedName>
        <fullName evidence="3">Hydrolase</fullName>
    </submittedName>
</protein>
<dbReference type="PANTHER" id="PTHR43433">
    <property type="entry name" value="HYDROLASE, ALPHA/BETA FOLD FAMILY PROTEIN"/>
    <property type="match status" value="1"/>
</dbReference>
<dbReference type="PRINTS" id="PR00111">
    <property type="entry name" value="ABHYDROLASE"/>
</dbReference>
<dbReference type="InterPro" id="IPR050471">
    <property type="entry name" value="AB_hydrolase"/>
</dbReference>
<dbReference type="Gene3D" id="3.40.50.1820">
    <property type="entry name" value="alpha/beta hydrolase"/>
    <property type="match status" value="1"/>
</dbReference>
<dbReference type="Pfam" id="PF00561">
    <property type="entry name" value="Abhydrolase_1"/>
    <property type="match status" value="1"/>
</dbReference>
<sequence length="302" mass="32185">MERTIAADDGLLLWAETFGDRRDPAVLLVMGATAPGIVWPDELCRLLASAGYYVVRYDHRDTGRSGKSPAAYDLSTMAADAAAVIAGLGAGPAHVVGQSAGGTVSLLLALTRPGLVRSLVLLSSSPGTDAGARRSRTGPSDASEPEARPPAAGPEERRAMAVEGWRGLVGAAVPFDRAYWSDLVARVAEHSSEPDTSARHLTAMARTPALTDRITALRVPTLVVHGEQDRVFPVEHGEALRRAIPDARLRRIPGMGHIFPPHWSSTIGALIVGHLRRNSGGGEKRHPGVLPQEILWPKHDVY</sequence>
<gene>
    <name evidence="3" type="ORF">GCM10010328_11590</name>
</gene>
<proteinExistence type="predicted"/>
<feature type="region of interest" description="Disordered" evidence="1">
    <location>
        <begin position="125"/>
        <end position="157"/>
    </location>
</feature>
<reference evidence="4" key="1">
    <citation type="journal article" date="2019" name="Int. J. Syst. Evol. Microbiol.">
        <title>The Global Catalogue of Microorganisms (GCM) 10K type strain sequencing project: providing services to taxonomists for standard genome sequencing and annotation.</title>
        <authorList>
            <consortium name="The Broad Institute Genomics Platform"/>
            <consortium name="The Broad Institute Genome Sequencing Center for Infectious Disease"/>
            <person name="Wu L."/>
            <person name="Ma J."/>
        </authorList>
    </citation>
    <scope>NUCLEOTIDE SEQUENCE [LARGE SCALE GENOMIC DNA]</scope>
    <source>
        <strain evidence="4">JCM 4602</strain>
    </source>
</reference>
<evidence type="ECO:0000259" key="2">
    <source>
        <dbReference type="Pfam" id="PF00561"/>
    </source>
</evidence>
<dbReference type="PANTHER" id="PTHR43433:SF5">
    <property type="entry name" value="AB HYDROLASE-1 DOMAIN-CONTAINING PROTEIN"/>
    <property type="match status" value="1"/>
</dbReference>
<accession>A0ABQ3BE41</accession>
<organism evidence="3 4">
    <name type="scientific">Streptomyces rubiginosohelvolus</name>
    <dbReference type="NCBI Taxonomy" id="67362"/>
    <lineage>
        <taxon>Bacteria</taxon>
        <taxon>Bacillati</taxon>
        <taxon>Actinomycetota</taxon>
        <taxon>Actinomycetes</taxon>
        <taxon>Kitasatosporales</taxon>
        <taxon>Streptomycetaceae</taxon>
        <taxon>Streptomyces</taxon>
    </lineage>
</organism>
<dbReference type="InterPro" id="IPR000073">
    <property type="entry name" value="AB_hydrolase_1"/>
</dbReference>
<dbReference type="InterPro" id="IPR029058">
    <property type="entry name" value="AB_hydrolase_fold"/>
</dbReference>
<dbReference type="SUPFAM" id="SSF53474">
    <property type="entry name" value="alpha/beta-Hydrolases"/>
    <property type="match status" value="1"/>
</dbReference>
<keyword evidence="3" id="KW-0378">Hydrolase</keyword>
<evidence type="ECO:0000313" key="4">
    <source>
        <dbReference type="Proteomes" id="UP000624183"/>
    </source>
</evidence>
<evidence type="ECO:0000256" key="1">
    <source>
        <dbReference type="SAM" id="MobiDB-lite"/>
    </source>
</evidence>
<keyword evidence="4" id="KW-1185">Reference proteome</keyword>
<dbReference type="EMBL" id="BMUW01000001">
    <property type="protein sequence ID" value="GGZ39216.1"/>
    <property type="molecule type" value="Genomic_DNA"/>
</dbReference>
<comment type="caution">
    <text evidence="3">The sequence shown here is derived from an EMBL/GenBank/DDBJ whole genome shotgun (WGS) entry which is preliminary data.</text>
</comment>
<feature type="domain" description="AB hydrolase-1" evidence="2">
    <location>
        <begin position="24"/>
        <end position="258"/>
    </location>
</feature>
<dbReference type="Proteomes" id="UP000624183">
    <property type="component" value="Unassembled WGS sequence"/>
</dbReference>
<dbReference type="GO" id="GO:0016787">
    <property type="term" value="F:hydrolase activity"/>
    <property type="evidence" value="ECO:0007669"/>
    <property type="project" value="UniProtKB-KW"/>
</dbReference>
<name>A0ABQ3BE41_9ACTN</name>
<evidence type="ECO:0000313" key="3">
    <source>
        <dbReference type="EMBL" id="GGZ39216.1"/>
    </source>
</evidence>